<reference evidence="3" key="1">
    <citation type="submission" date="2022-04" db="EMBL/GenBank/DDBJ databases">
        <title>Whole genome sequence of Sphaerotilus sp. FB-5.</title>
        <authorList>
            <person name="Takeda M."/>
            <person name="Narihara S."/>
            <person name="Akimoto M."/>
            <person name="Akimoto R."/>
            <person name="Nishiyashiki S."/>
            <person name="Murakami T."/>
        </authorList>
    </citation>
    <scope>NUCLEOTIDE SEQUENCE</scope>
    <source>
        <strain evidence="3">FB-5</strain>
    </source>
</reference>
<feature type="signal peptide" evidence="1">
    <location>
        <begin position="1"/>
        <end position="29"/>
    </location>
</feature>
<evidence type="ECO:0000256" key="1">
    <source>
        <dbReference type="SAM" id="SignalP"/>
    </source>
</evidence>
<name>A0ABN6PUM9_9BURK</name>
<dbReference type="InterPro" id="IPR006311">
    <property type="entry name" value="TAT_signal"/>
</dbReference>
<dbReference type="InterPro" id="IPR004010">
    <property type="entry name" value="Double_Cache_2"/>
</dbReference>
<sequence length="159" mass="17553">MPIQRRHLLATATVLCAAALATLSPAAFAAERGTRDEAKVLSDAVTAHIKKVGIEQAAKDLSTDRAKWTNKDLFAFVQEFSGVMRYHLNEKMIGKNFLEVKDASGKEFAKEMVTVAKGGKPGWVDYEWAHPVTKKVEDKSAYIQRVPGTELLVGVGFYR</sequence>
<feature type="domain" description="Double Cache" evidence="2">
    <location>
        <begin position="55"/>
        <end position="158"/>
    </location>
</feature>
<evidence type="ECO:0000313" key="3">
    <source>
        <dbReference type="EMBL" id="BDI07867.1"/>
    </source>
</evidence>
<dbReference type="EMBL" id="AP025730">
    <property type="protein sequence ID" value="BDI07867.1"/>
    <property type="molecule type" value="Genomic_DNA"/>
</dbReference>
<evidence type="ECO:0000259" key="2">
    <source>
        <dbReference type="Pfam" id="PF08269"/>
    </source>
</evidence>
<organism evidence="3 4">
    <name type="scientific">Sphaerotilus microaerophilus</name>
    <dbReference type="NCBI Taxonomy" id="2914710"/>
    <lineage>
        <taxon>Bacteria</taxon>
        <taxon>Pseudomonadati</taxon>
        <taxon>Pseudomonadota</taxon>
        <taxon>Betaproteobacteria</taxon>
        <taxon>Burkholderiales</taxon>
        <taxon>Sphaerotilaceae</taxon>
        <taxon>Sphaerotilus</taxon>
    </lineage>
</organism>
<keyword evidence="1" id="KW-0732">Signal</keyword>
<gene>
    <name evidence="3" type="ORF">CATMQ487_48370</name>
</gene>
<dbReference type="Gene3D" id="3.30.450.20">
    <property type="entry name" value="PAS domain"/>
    <property type="match status" value="1"/>
</dbReference>
<dbReference type="Pfam" id="PF08269">
    <property type="entry name" value="dCache_2"/>
    <property type="match status" value="1"/>
</dbReference>
<keyword evidence="4" id="KW-1185">Reference proteome</keyword>
<evidence type="ECO:0000313" key="4">
    <source>
        <dbReference type="Proteomes" id="UP001057498"/>
    </source>
</evidence>
<feature type="chain" id="PRO_5046058857" description="Double Cache domain-containing protein" evidence="1">
    <location>
        <begin position="30"/>
        <end position="159"/>
    </location>
</feature>
<proteinExistence type="predicted"/>
<accession>A0ABN6PUM9</accession>
<dbReference type="PROSITE" id="PS51318">
    <property type="entry name" value="TAT"/>
    <property type="match status" value="1"/>
</dbReference>
<dbReference type="Proteomes" id="UP001057498">
    <property type="component" value="Chromosome"/>
</dbReference>
<protein>
    <recommendedName>
        <fullName evidence="2">Double Cache domain-containing protein</fullName>
    </recommendedName>
</protein>
<dbReference type="RefSeq" id="WP_251971023.1">
    <property type="nucleotide sequence ID" value="NZ_AP025730.1"/>
</dbReference>